<name>A0ABN1MIH4_9FLAO</name>
<evidence type="ECO:0000313" key="9">
    <source>
        <dbReference type="EMBL" id="GAA0873010.1"/>
    </source>
</evidence>
<reference evidence="9 10" key="1">
    <citation type="journal article" date="2019" name="Int. J. Syst. Evol. Microbiol.">
        <title>The Global Catalogue of Microorganisms (GCM) 10K type strain sequencing project: providing services to taxonomists for standard genome sequencing and annotation.</title>
        <authorList>
            <consortium name="The Broad Institute Genomics Platform"/>
            <consortium name="The Broad Institute Genome Sequencing Center for Infectious Disease"/>
            <person name="Wu L."/>
            <person name="Ma J."/>
        </authorList>
    </citation>
    <scope>NUCLEOTIDE SEQUENCE [LARGE SCALE GENOMIC DNA]</scope>
    <source>
        <strain evidence="9 10">JCM 16082</strain>
    </source>
</reference>
<dbReference type="SUPFAM" id="SSF144091">
    <property type="entry name" value="Rhomboid-like"/>
    <property type="match status" value="1"/>
</dbReference>
<evidence type="ECO:0000313" key="10">
    <source>
        <dbReference type="Proteomes" id="UP001500507"/>
    </source>
</evidence>
<feature type="transmembrane region" description="Helical" evidence="7">
    <location>
        <begin position="12"/>
        <end position="36"/>
    </location>
</feature>
<dbReference type="Gene3D" id="1.20.1540.10">
    <property type="entry name" value="Rhomboid-like"/>
    <property type="match status" value="1"/>
</dbReference>
<sequence>MARITETVKVLLIINVIFFIGSMTLGDMAIRLFAMWFPENENFQVWQILTHMFMHGGFGHILFNMYGLWAFGSALEMKWGPQRFLFFYISAGLGAVALHIGIDYFRYQSFFATLVDSGLTPQNINELLTTGRTSGGFDVSQDAIDGIASIYRSPMLGASGAVYGVLVGFGMLFPNVELMLIFLPVPIKAKYFIPGLLCIDLFFGITGSPLNIAHWAHLGGALVGFLMVWYWKRNEFNKNRWD</sequence>
<dbReference type="PANTHER" id="PTHR43731:SF14">
    <property type="entry name" value="PRESENILIN-ASSOCIATED RHOMBOID-LIKE PROTEIN, MITOCHONDRIAL"/>
    <property type="match status" value="1"/>
</dbReference>
<feature type="transmembrane region" description="Helical" evidence="7">
    <location>
        <begin position="161"/>
        <end position="182"/>
    </location>
</feature>
<evidence type="ECO:0000259" key="8">
    <source>
        <dbReference type="Pfam" id="PF01694"/>
    </source>
</evidence>
<accession>A0ABN1MIH4</accession>
<feature type="transmembrane region" description="Helical" evidence="7">
    <location>
        <begin position="189"/>
        <end position="206"/>
    </location>
</feature>
<keyword evidence="3 7" id="KW-0812">Transmembrane</keyword>
<keyword evidence="5 7" id="KW-1133">Transmembrane helix</keyword>
<proteinExistence type="inferred from homology"/>
<dbReference type="GO" id="GO:0006508">
    <property type="term" value="P:proteolysis"/>
    <property type="evidence" value="ECO:0007669"/>
    <property type="project" value="UniProtKB-KW"/>
</dbReference>
<evidence type="ECO:0000256" key="6">
    <source>
        <dbReference type="ARBA" id="ARBA00023136"/>
    </source>
</evidence>
<dbReference type="InterPro" id="IPR035952">
    <property type="entry name" value="Rhomboid-like_sf"/>
</dbReference>
<feature type="domain" description="Peptidase S54 rhomboid" evidence="8">
    <location>
        <begin position="43"/>
        <end position="231"/>
    </location>
</feature>
<organism evidence="9 10">
    <name type="scientific">Gangjinia marincola</name>
    <dbReference type="NCBI Taxonomy" id="578463"/>
    <lineage>
        <taxon>Bacteria</taxon>
        <taxon>Pseudomonadati</taxon>
        <taxon>Bacteroidota</taxon>
        <taxon>Flavobacteriia</taxon>
        <taxon>Flavobacteriales</taxon>
        <taxon>Flavobacteriaceae</taxon>
        <taxon>Gangjinia</taxon>
    </lineage>
</organism>
<evidence type="ECO:0000256" key="1">
    <source>
        <dbReference type="ARBA" id="ARBA00004141"/>
    </source>
</evidence>
<dbReference type="InterPro" id="IPR050925">
    <property type="entry name" value="Rhomboid_protease_S54"/>
</dbReference>
<feature type="transmembrane region" description="Helical" evidence="7">
    <location>
        <begin position="212"/>
        <end position="231"/>
    </location>
</feature>
<keyword evidence="9" id="KW-0645">Protease</keyword>
<feature type="transmembrane region" description="Helical" evidence="7">
    <location>
        <begin position="48"/>
        <end position="72"/>
    </location>
</feature>
<evidence type="ECO:0000256" key="3">
    <source>
        <dbReference type="ARBA" id="ARBA00022692"/>
    </source>
</evidence>
<evidence type="ECO:0000256" key="2">
    <source>
        <dbReference type="ARBA" id="ARBA00009045"/>
    </source>
</evidence>
<comment type="similarity">
    <text evidence="2">Belongs to the peptidase S54 family.</text>
</comment>
<dbReference type="PANTHER" id="PTHR43731">
    <property type="entry name" value="RHOMBOID PROTEASE"/>
    <property type="match status" value="1"/>
</dbReference>
<dbReference type="GO" id="GO:0008233">
    <property type="term" value="F:peptidase activity"/>
    <property type="evidence" value="ECO:0007669"/>
    <property type="project" value="UniProtKB-KW"/>
</dbReference>
<dbReference type="RefSeq" id="WP_343767409.1">
    <property type="nucleotide sequence ID" value="NZ_BAAAFG010000016.1"/>
</dbReference>
<dbReference type="Pfam" id="PF01694">
    <property type="entry name" value="Rhomboid"/>
    <property type="match status" value="1"/>
</dbReference>
<keyword evidence="6 7" id="KW-0472">Membrane</keyword>
<feature type="transmembrane region" description="Helical" evidence="7">
    <location>
        <begin position="84"/>
        <end position="102"/>
    </location>
</feature>
<evidence type="ECO:0000256" key="4">
    <source>
        <dbReference type="ARBA" id="ARBA00022801"/>
    </source>
</evidence>
<dbReference type="InterPro" id="IPR022764">
    <property type="entry name" value="Peptidase_S54_rhomboid_dom"/>
</dbReference>
<dbReference type="Proteomes" id="UP001500507">
    <property type="component" value="Unassembled WGS sequence"/>
</dbReference>
<gene>
    <name evidence="9" type="ORF">GCM10009117_21570</name>
</gene>
<evidence type="ECO:0000256" key="7">
    <source>
        <dbReference type="SAM" id="Phobius"/>
    </source>
</evidence>
<protein>
    <submittedName>
        <fullName evidence="9">Rhomboid family intramembrane serine protease</fullName>
    </submittedName>
</protein>
<keyword evidence="10" id="KW-1185">Reference proteome</keyword>
<comment type="caution">
    <text evidence="9">The sequence shown here is derived from an EMBL/GenBank/DDBJ whole genome shotgun (WGS) entry which is preliminary data.</text>
</comment>
<comment type="subcellular location">
    <subcellularLocation>
        <location evidence="1">Membrane</location>
        <topology evidence="1">Multi-pass membrane protein</topology>
    </subcellularLocation>
</comment>
<evidence type="ECO:0000256" key="5">
    <source>
        <dbReference type="ARBA" id="ARBA00022989"/>
    </source>
</evidence>
<keyword evidence="4" id="KW-0378">Hydrolase</keyword>
<dbReference type="EMBL" id="BAAAFG010000016">
    <property type="protein sequence ID" value="GAA0873010.1"/>
    <property type="molecule type" value="Genomic_DNA"/>
</dbReference>